<protein>
    <submittedName>
        <fullName evidence="3">Dihydrodipicolinate synthase family protein</fullName>
    </submittedName>
</protein>
<dbReference type="PIRSF" id="PIRSF001365">
    <property type="entry name" value="DHDPS"/>
    <property type="match status" value="1"/>
</dbReference>
<proteinExistence type="inferred from homology"/>
<dbReference type="PANTHER" id="PTHR42849:SF1">
    <property type="entry name" value="N-ACETYLNEURAMINATE LYASE"/>
    <property type="match status" value="1"/>
</dbReference>
<accession>A0ABS9QPS1</accession>
<dbReference type="EMBL" id="JAKREW010000046">
    <property type="protein sequence ID" value="MCG7508559.1"/>
    <property type="molecule type" value="Genomic_DNA"/>
</dbReference>
<evidence type="ECO:0000256" key="2">
    <source>
        <dbReference type="PIRNR" id="PIRNR001365"/>
    </source>
</evidence>
<comment type="caution">
    <text evidence="3">The sequence shown here is derived from an EMBL/GenBank/DDBJ whole genome shotgun (WGS) entry which is preliminary data.</text>
</comment>
<dbReference type="CDD" id="cd00408">
    <property type="entry name" value="DHDPS-like"/>
    <property type="match status" value="1"/>
</dbReference>
<gene>
    <name evidence="3" type="ORF">L4923_26305</name>
</gene>
<organism evidence="3 4">
    <name type="scientific">Mesorhizobium retamae</name>
    <dbReference type="NCBI Taxonomy" id="2912854"/>
    <lineage>
        <taxon>Bacteria</taxon>
        <taxon>Pseudomonadati</taxon>
        <taxon>Pseudomonadota</taxon>
        <taxon>Alphaproteobacteria</taxon>
        <taxon>Hyphomicrobiales</taxon>
        <taxon>Phyllobacteriaceae</taxon>
        <taxon>Mesorhizobium</taxon>
    </lineage>
</organism>
<name>A0ABS9QPS1_9HYPH</name>
<dbReference type="InterPro" id="IPR002220">
    <property type="entry name" value="DapA-like"/>
</dbReference>
<dbReference type="InterPro" id="IPR013785">
    <property type="entry name" value="Aldolase_TIM"/>
</dbReference>
<dbReference type="Proteomes" id="UP001201701">
    <property type="component" value="Unassembled WGS sequence"/>
</dbReference>
<dbReference type="SUPFAM" id="SSF51569">
    <property type="entry name" value="Aldolase"/>
    <property type="match status" value="1"/>
</dbReference>
<evidence type="ECO:0000256" key="1">
    <source>
        <dbReference type="ARBA" id="ARBA00023239"/>
    </source>
</evidence>
<dbReference type="Pfam" id="PF00701">
    <property type="entry name" value="DHDPS"/>
    <property type="match status" value="1"/>
</dbReference>
<keyword evidence="1 2" id="KW-0456">Lyase</keyword>
<dbReference type="Gene3D" id="3.20.20.70">
    <property type="entry name" value="Aldolase class I"/>
    <property type="match status" value="1"/>
</dbReference>
<sequence>MKYDKKTAKAHSRATMKGIWAAALMPFKDDLSVDEDGFRRNVDHWIGDLKIDGFFITGKQGEFFSMSLDERKRSFELAVDACAGRAQTIMSCSDQNMDVVIELAKHAEKVGADYIVVHAPVLHFFKAQDETLLNYYRTIADKVDIGIALWSHPDSGYLMSPQLCSQLADIENVVAIKYSVPRPMYKDLTRLAGDRILVSTASEEEWLDNIVELGWQLYLCSSPPYLIQTKNDTRMRQYTDLAFAGDIDKARAVRDSLDPVRAALKDTRPAEKPHSHQKYWQDLLGQTGGRVRPPLLELTEEEKRATRVAFEACGLKIAD</sequence>
<dbReference type="PANTHER" id="PTHR42849">
    <property type="entry name" value="N-ACETYLNEURAMINATE LYASE"/>
    <property type="match status" value="1"/>
</dbReference>
<dbReference type="RefSeq" id="WP_239370071.1">
    <property type="nucleotide sequence ID" value="NZ_JAKREW010000046.1"/>
</dbReference>
<evidence type="ECO:0000313" key="3">
    <source>
        <dbReference type="EMBL" id="MCG7508559.1"/>
    </source>
</evidence>
<dbReference type="SMART" id="SM01130">
    <property type="entry name" value="DHDPS"/>
    <property type="match status" value="1"/>
</dbReference>
<evidence type="ECO:0000313" key="4">
    <source>
        <dbReference type="Proteomes" id="UP001201701"/>
    </source>
</evidence>
<comment type="similarity">
    <text evidence="2">Belongs to the DapA family.</text>
</comment>
<reference evidence="3 4" key="1">
    <citation type="submission" date="2022-02" db="EMBL/GenBank/DDBJ databases">
        <title>Draft genome sequence of Mezorhizobium retamae strain IRAMC:0171 isolated from Retama raetam nodules.</title>
        <authorList>
            <person name="Bengaied R."/>
            <person name="Sbissi I."/>
            <person name="Huber K."/>
            <person name="Ghodbane F."/>
            <person name="Nouioui I."/>
            <person name="Tarhouni M."/>
            <person name="Gtari M."/>
        </authorList>
    </citation>
    <scope>NUCLEOTIDE SEQUENCE [LARGE SCALE GENOMIC DNA]</scope>
    <source>
        <strain evidence="3 4">IRAMC:0171</strain>
    </source>
</reference>
<keyword evidence="4" id="KW-1185">Reference proteome</keyword>